<evidence type="ECO:0000259" key="5">
    <source>
        <dbReference type="Pfam" id="PF00535"/>
    </source>
</evidence>
<protein>
    <recommendedName>
        <fullName evidence="5">Glycosyltransferase 2-like domain-containing protein</fullName>
    </recommendedName>
</protein>
<dbReference type="RefSeq" id="WP_143113160.1">
    <property type="nucleotide sequence ID" value="NZ_CABFNH010000018.1"/>
</dbReference>
<evidence type="ECO:0000256" key="2">
    <source>
        <dbReference type="ARBA" id="ARBA00006739"/>
    </source>
</evidence>
<dbReference type="AlphaFoldDB" id="A0A508YUW9"/>
<comment type="similarity">
    <text evidence="2">Belongs to the glycosyltransferase 2 family.</text>
</comment>
<reference evidence="6 7" key="1">
    <citation type="submission" date="2019-06" db="EMBL/GenBank/DDBJ databases">
        <authorList>
            <person name="Rodrigo-Torres L."/>
            <person name="Arahal R. D."/>
            <person name="Lucena T."/>
        </authorList>
    </citation>
    <scope>NUCLEOTIDE SEQUENCE [LARGE SCALE GENOMIC DNA]</scope>
    <source>
        <strain evidence="6 7">INIA P508</strain>
    </source>
</reference>
<sequence>MDVDKIYSVIIIYNADISALTTLTNSLKAQDSNVVLVVNDNNKYNSINADKVIYNKKNLGIAEAQNIGIKYSLCQGAEFVAIFDQDSKVPKDYLSKMKDAFYVAQEEIGNIGLVAPRIYDINMDGFLEPRIYNFNKNRLSINIPNEKEKKVLNNKLIRLAAKPIASGALISQKTFKKVGFMDERLFIDLVDTDYDLRILLNGMNIVQANSIILRHKIGNRKEVKFGKFSIWPTNHSPMRRYTIARNTIWLWKKYRKNIKGMNKETFRTIISTIVYIQFETDAFSKNKAFLKGLIGGIFENGQ</sequence>
<evidence type="ECO:0000256" key="3">
    <source>
        <dbReference type="ARBA" id="ARBA00022676"/>
    </source>
</evidence>
<keyword evidence="4" id="KW-0808">Transferase</keyword>
<dbReference type="Pfam" id="PF00535">
    <property type="entry name" value="Glycos_transf_2"/>
    <property type="match status" value="1"/>
</dbReference>
<accession>A0A508YUW9</accession>
<proteinExistence type="inferred from homology"/>
<evidence type="ECO:0000313" key="6">
    <source>
        <dbReference type="EMBL" id="VTZ91236.1"/>
    </source>
</evidence>
<dbReference type="GO" id="GO:0016757">
    <property type="term" value="F:glycosyltransferase activity"/>
    <property type="evidence" value="ECO:0007669"/>
    <property type="project" value="UniProtKB-KW"/>
</dbReference>
<dbReference type="EMBL" id="CABFNH010000018">
    <property type="protein sequence ID" value="VTZ91236.1"/>
    <property type="molecule type" value="Genomic_DNA"/>
</dbReference>
<name>A0A508YUW9_LIMMU</name>
<keyword evidence="3" id="KW-0328">Glycosyltransferase</keyword>
<dbReference type="Proteomes" id="UP000365705">
    <property type="component" value="Unassembled WGS sequence"/>
</dbReference>
<feature type="domain" description="Glycosyltransferase 2-like" evidence="5">
    <location>
        <begin position="9"/>
        <end position="143"/>
    </location>
</feature>
<evidence type="ECO:0000256" key="1">
    <source>
        <dbReference type="ARBA" id="ARBA00004776"/>
    </source>
</evidence>
<dbReference type="Gene3D" id="3.90.550.10">
    <property type="entry name" value="Spore Coat Polysaccharide Biosynthesis Protein SpsA, Chain A"/>
    <property type="match status" value="1"/>
</dbReference>
<evidence type="ECO:0000313" key="7">
    <source>
        <dbReference type="Proteomes" id="UP000365705"/>
    </source>
</evidence>
<dbReference type="InterPro" id="IPR029044">
    <property type="entry name" value="Nucleotide-diphossugar_trans"/>
</dbReference>
<dbReference type="PANTHER" id="PTHR43179:SF12">
    <property type="entry name" value="GALACTOFURANOSYLTRANSFERASE GLFT2"/>
    <property type="match status" value="1"/>
</dbReference>
<gene>
    <name evidence="6" type="ORF">LMUP508_01397</name>
</gene>
<dbReference type="InterPro" id="IPR001173">
    <property type="entry name" value="Glyco_trans_2-like"/>
</dbReference>
<organism evidence="6 7">
    <name type="scientific">Limosilactobacillus mucosae</name>
    <name type="common">Lactobacillus mucosae</name>
    <dbReference type="NCBI Taxonomy" id="97478"/>
    <lineage>
        <taxon>Bacteria</taxon>
        <taxon>Bacillati</taxon>
        <taxon>Bacillota</taxon>
        <taxon>Bacilli</taxon>
        <taxon>Lactobacillales</taxon>
        <taxon>Lactobacillaceae</taxon>
        <taxon>Limosilactobacillus</taxon>
    </lineage>
</organism>
<comment type="pathway">
    <text evidence="1">Cell wall biogenesis; cell wall polysaccharide biosynthesis.</text>
</comment>
<dbReference type="SUPFAM" id="SSF53448">
    <property type="entry name" value="Nucleotide-diphospho-sugar transferases"/>
    <property type="match status" value="1"/>
</dbReference>
<evidence type="ECO:0000256" key="4">
    <source>
        <dbReference type="ARBA" id="ARBA00022679"/>
    </source>
</evidence>
<dbReference type="PANTHER" id="PTHR43179">
    <property type="entry name" value="RHAMNOSYLTRANSFERASE WBBL"/>
    <property type="match status" value="1"/>
</dbReference>